<dbReference type="Proteomes" id="UP000608522">
    <property type="component" value="Unassembled WGS sequence"/>
</dbReference>
<reference evidence="3" key="1">
    <citation type="submission" date="2023-07" db="EMBL/GenBank/DDBJ databases">
        <title>Whole genome shotgun sequence of Streptomyces spororaveus NBRC 15456.</title>
        <authorList>
            <person name="Komaki H."/>
            <person name="Tamura T."/>
        </authorList>
    </citation>
    <scope>NUCLEOTIDE SEQUENCE [LARGE SCALE GENOMIC DNA]</scope>
    <source>
        <strain evidence="3">NBRC 15456</strain>
    </source>
</reference>
<feature type="compositionally biased region" description="Polar residues" evidence="1">
    <location>
        <begin position="39"/>
        <end position="56"/>
    </location>
</feature>
<sequence>MFVVARRSPGPAEDPEGGLDAQRMDLTGWLSPEKATAPESGNSQTPDASGSTTAHE</sequence>
<comment type="caution">
    <text evidence="2">The sequence shown here is derived from an EMBL/GenBank/DDBJ whole genome shotgun (WGS) entry which is preliminary data.</text>
</comment>
<dbReference type="EMBL" id="BNED01000005">
    <property type="protein sequence ID" value="GHI76190.1"/>
    <property type="molecule type" value="Genomic_DNA"/>
</dbReference>
<evidence type="ECO:0000313" key="2">
    <source>
        <dbReference type="EMBL" id="GHI76190.1"/>
    </source>
</evidence>
<name>A0ABQ3T714_9ACTN</name>
<gene>
    <name evidence="2" type="ORF">Sspor_17510</name>
</gene>
<keyword evidence="3" id="KW-1185">Reference proteome</keyword>
<proteinExistence type="predicted"/>
<feature type="region of interest" description="Disordered" evidence="1">
    <location>
        <begin position="1"/>
        <end position="56"/>
    </location>
</feature>
<evidence type="ECO:0000256" key="1">
    <source>
        <dbReference type="SAM" id="MobiDB-lite"/>
    </source>
</evidence>
<evidence type="ECO:0000313" key="3">
    <source>
        <dbReference type="Proteomes" id="UP000608522"/>
    </source>
</evidence>
<protein>
    <submittedName>
        <fullName evidence="2">Uncharacterized protein</fullName>
    </submittedName>
</protein>
<accession>A0ABQ3T714</accession>
<organism evidence="2 3">
    <name type="scientific">Streptomyces spororaveus</name>
    <dbReference type="NCBI Taxonomy" id="284039"/>
    <lineage>
        <taxon>Bacteria</taxon>
        <taxon>Bacillati</taxon>
        <taxon>Actinomycetota</taxon>
        <taxon>Actinomycetes</taxon>
        <taxon>Kitasatosporales</taxon>
        <taxon>Streptomycetaceae</taxon>
        <taxon>Streptomyces</taxon>
    </lineage>
</organism>